<evidence type="ECO:0000313" key="2">
    <source>
        <dbReference type="Proteomes" id="UP000829194"/>
    </source>
</evidence>
<dbReference type="Proteomes" id="UP000829194">
    <property type="component" value="Chromosome"/>
</dbReference>
<sequence>MSDDRTDHSSYAPFILMDRGGYRSLLLTEPGMEAKQHVFAEHEAAGWSGNGYDWSSIAQAVVAERLPRLQGRLSFDPEAGMLSVSGERADLEALGTALRAVYRDEADLRDLLSRAELD</sequence>
<dbReference type="EMBL" id="CP093547">
    <property type="protein sequence ID" value="UNP29820.1"/>
    <property type="molecule type" value="Genomic_DNA"/>
</dbReference>
<name>A0ABY3XD81_9GAMM</name>
<accession>A0ABY3XD81</accession>
<proteinExistence type="predicted"/>
<reference evidence="1 2" key="1">
    <citation type="submission" date="2022-03" db="EMBL/GenBank/DDBJ databases">
        <title>Complete genome sequence of Lysobacter capsici VKM B-2533 and Lysobacter gummosus 10.1.1, promising sources of lytic agents.</title>
        <authorList>
            <person name="Tarlachkov S.V."/>
            <person name="Kudryakova I.V."/>
            <person name="Afoshin A.S."/>
            <person name="Leontyevskaya E.A."/>
            <person name="Leontyevskaya N.V."/>
        </authorList>
    </citation>
    <scope>NUCLEOTIDE SEQUENCE [LARGE SCALE GENOMIC DNA]</scope>
    <source>
        <strain evidence="1 2">10.1.1</strain>
    </source>
</reference>
<protein>
    <submittedName>
        <fullName evidence="1">Immunity 51 family protein</fullName>
    </submittedName>
</protein>
<dbReference type="InterPro" id="IPR028956">
    <property type="entry name" value="Imm51"/>
</dbReference>
<organism evidence="1 2">
    <name type="scientific">Lysobacter gummosus</name>
    <dbReference type="NCBI Taxonomy" id="262324"/>
    <lineage>
        <taxon>Bacteria</taxon>
        <taxon>Pseudomonadati</taxon>
        <taxon>Pseudomonadota</taxon>
        <taxon>Gammaproteobacteria</taxon>
        <taxon>Lysobacterales</taxon>
        <taxon>Lysobacteraceae</taxon>
        <taxon>Lysobacter</taxon>
    </lineage>
</organism>
<gene>
    <name evidence="1" type="ORF">MOV92_00590</name>
</gene>
<keyword evidence="2" id="KW-1185">Reference proteome</keyword>
<dbReference type="Pfam" id="PF15595">
    <property type="entry name" value="Imm51"/>
    <property type="match status" value="1"/>
</dbReference>
<dbReference type="RefSeq" id="WP_057941140.1">
    <property type="nucleotide sequence ID" value="NZ_CP011131.1"/>
</dbReference>
<evidence type="ECO:0000313" key="1">
    <source>
        <dbReference type="EMBL" id="UNP29820.1"/>
    </source>
</evidence>